<dbReference type="Pfam" id="PF03779">
    <property type="entry name" value="SPW"/>
    <property type="match status" value="1"/>
</dbReference>
<evidence type="ECO:0000313" key="4">
    <source>
        <dbReference type="Proteomes" id="UP000199651"/>
    </source>
</evidence>
<dbReference type="InterPro" id="IPR005530">
    <property type="entry name" value="SPW"/>
</dbReference>
<feature type="transmembrane region" description="Helical" evidence="1">
    <location>
        <begin position="76"/>
        <end position="95"/>
    </location>
</feature>
<reference evidence="4" key="1">
    <citation type="submission" date="2016-10" db="EMBL/GenBank/DDBJ databases">
        <authorList>
            <person name="Varghese N."/>
            <person name="Submissions S."/>
        </authorList>
    </citation>
    <scope>NUCLEOTIDE SEQUENCE [LARGE SCALE GENOMIC DNA]</scope>
    <source>
        <strain evidence="4">IBRC-M 10655</strain>
    </source>
</reference>
<keyword evidence="4" id="KW-1185">Reference proteome</keyword>
<accession>A0A1H0FQ99</accession>
<feature type="domain" description="SPW repeat-containing integral membrane" evidence="2">
    <location>
        <begin position="18"/>
        <end position="117"/>
    </location>
</feature>
<evidence type="ECO:0000313" key="3">
    <source>
        <dbReference type="EMBL" id="SDN96853.1"/>
    </source>
</evidence>
<organism evidence="3 4">
    <name type="scientific">Actinokineospora alba</name>
    <dbReference type="NCBI Taxonomy" id="504798"/>
    <lineage>
        <taxon>Bacteria</taxon>
        <taxon>Bacillati</taxon>
        <taxon>Actinomycetota</taxon>
        <taxon>Actinomycetes</taxon>
        <taxon>Pseudonocardiales</taxon>
        <taxon>Pseudonocardiaceae</taxon>
        <taxon>Actinokineospora</taxon>
    </lineage>
</organism>
<dbReference type="Proteomes" id="UP000199651">
    <property type="component" value="Unassembled WGS sequence"/>
</dbReference>
<dbReference type="AlphaFoldDB" id="A0A1H0FQ99"/>
<name>A0A1H0FQ99_9PSEU</name>
<keyword evidence="1" id="KW-1133">Transmembrane helix</keyword>
<evidence type="ECO:0000259" key="2">
    <source>
        <dbReference type="Pfam" id="PF03779"/>
    </source>
</evidence>
<proteinExistence type="predicted"/>
<keyword evidence="1" id="KW-0472">Membrane</keyword>
<evidence type="ECO:0000256" key="1">
    <source>
        <dbReference type="SAM" id="Phobius"/>
    </source>
</evidence>
<keyword evidence="1" id="KW-0812">Transmembrane</keyword>
<gene>
    <name evidence="3" type="ORF">SAMN05192558_101466</name>
</gene>
<feature type="transmembrane region" description="Helical" evidence="1">
    <location>
        <begin position="12"/>
        <end position="31"/>
    </location>
</feature>
<sequence length="140" mass="13997">MTGGPDEIPGPQLPGAVTGVTIALGCWLIVLSTHGDYGAPTGFDAVWNDRLVGLVAVALGLLRALGRVTLTVATTAGTAVGGWLVLAPLLLDYGFSTDSTLATLTDFAIGATTTALTVAGALDRGAGARPPADVDVVTRP</sequence>
<protein>
    <recommendedName>
        <fullName evidence="2">SPW repeat-containing integral membrane domain-containing protein</fullName>
    </recommendedName>
</protein>
<dbReference type="RefSeq" id="WP_091369264.1">
    <property type="nucleotide sequence ID" value="NZ_FNDV01000003.1"/>
</dbReference>
<feature type="transmembrane region" description="Helical" evidence="1">
    <location>
        <begin position="51"/>
        <end position="70"/>
    </location>
</feature>
<dbReference type="EMBL" id="FNJB01000001">
    <property type="protein sequence ID" value="SDN96853.1"/>
    <property type="molecule type" value="Genomic_DNA"/>
</dbReference>
<dbReference type="STRING" id="504798.SAMN05421871_103405"/>